<keyword evidence="12" id="KW-0233">DNA recombination</keyword>
<keyword evidence="6" id="KW-0547">Nucleotide-binding</keyword>
<dbReference type="FunFam" id="3.40.50.300:FF:001446">
    <property type="entry name" value="DsDNA exonuclease SbcC"/>
    <property type="match status" value="1"/>
</dbReference>
<dbReference type="Gene3D" id="3.40.50.300">
    <property type="entry name" value="P-loop containing nucleotide triphosphate hydrolases"/>
    <property type="match status" value="2"/>
</dbReference>
<feature type="coiled-coil region" evidence="14">
    <location>
        <begin position="908"/>
        <end position="1023"/>
    </location>
</feature>
<accession>A0A482U2V7</accession>
<dbReference type="GO" id="GO:0006260">
    <property type="term" value="P:DNA replication"/>
    <property type="evidence" value="ECO:0007669"/>
    <property type="project" value="UniProtKB-KW"/>
</dbReference>
<evidence type="ECO:0000256" key="2">
    <source>
        <dbReference type="ARBA" id="ARBA00011322"/>
    </source>
</evidence>
<dbReference type="GO" id="GO:0006310">
    <property type="term" value="P:DNA recombination"/>
    <property type="evidence" value="ECO:0007669"/>
    <property type="project" value="UniProtKB-KW"/>
</dbReference>
<comment type="function">
    <text evidence="13">SbcCD cleaves DNA hairpin structures. These structures can inhibit DNA replication and are intermediates in certain DNA recombination reactions. The complex acts as a 3'-&gt;5' double strand exonuclease that can open hairpins. It also has a 5' single-strand endonuclease activity.</text>
</comment>
<dbReference type="InterPro" id="IPR027417">
    <property type="entry name" value="P-loop_NTPase"/>
</dbReference>
<keyword evidence="4" id="KW-0235">DNA replication</keyword>
<evidence type="ECO:0000256" key="3">
    <source>
        <dbReference type="ARBA" id="ARBA00013368"/>
    </source>
</evidence>
<dbReference type="RefSeq" id="WP_126189607.1">
    <property type="nucleotide sequence ID" value="NZ_RWYU02000004.1"/>
</dbReference>
<evidence type="ECO:0000256" key="5">
    <source>
        <dbReference type="ARBA" id="ARBA00022722"/>
    </source>
</evidence>
<dbReference type="PANTHER" id="PTHR32114:SF2">
    <property type="entry name" value="ABC TRANSPORTER ABCH.3"/>
    <property type="match status" value="1"/>
</dbReference>
<dbReference type="GO" id="GO:0004519">
    <property type="term" value="F:endonuclease activity"/>
    <property type="evidence" value="ECO:0007669"/>
    <property type="project" value="UniProtKB-KW"/>
</dbReference>
<feature type="coiled-coil region" evidence="14">
    <location>
        <begin position="460"/>
        <end position="494"/>
    </location>
</feature>
<evidence type="ECO:0000313" key="16">
    <source>
        <dbReference type="Proteomes" id="UP000282800"/>
    </source>
</evidence>
<proteinExistence type="inferred from homology"/>
<dbReference type="GO" id="GO:0004527">
    <property type="term" value="F:exonuclease activity"/>
    <property type="evidence" value="ECO:0007669"/>
    <property type="project" value="UniProtKB-KW"/>
</dbReference>
<evidence type="ECO:0000256" key="12">
    <source>
        <dbReference type="ARBA" id="ARBA00023172"/>
    </source>
</evidence>
<dbReference type="EMBL" id="RWYU02000004">
    <property type="protein sequence ID" value="RYJ62453.1"/>
    <property type="molecule type" value="Genomic_DNA"/>
</dbReference>
<evidence type="ECO:0000256" key="11">
    <source>
        <dbReference type="ARBA" id="ARBA00023054"/>
    </source>
</evidence>
<evidence type="ECO:0000256" key="1">
    <source>
        <dbReference type="ARBA" id="ARBA00006930"/>
    </source>
</evidence>
<feature type="coiled-coil region" evidence="14">
    <location>
        <begin position="234"/>
        <end position="415"/>
    </location>
</feature>
<evidence type="ECO:0000256" key="14">
    <source>
        <dbReference type="SAM" id="Coils"/>
    </source>
</evidence>
<evidence type="ECO:0000256" key="13">
    <source>
        <dbReference type="ARBA" id="ARBA00055999"/>
    </source>
</evidence>
<gene>
    <name evidence="15" type="ORF">EJA06_011935</name>
</gene>
<keyword evidence="11 14" id="KW-0175">Coiled coil</keyword>
<protein>
    <recommendedName>
        <fullName evidence="3">Nuclease SbcCD subunit C</fullName>
    </recommendedName>
</protein>
<evidence type="ECO:0000256" key="7">
    <source>
        <dbReference type="ARBA" id="ARBA00022759"/>
    </source>
</evidence>
<keyword evidence="10" id="KW-0067">ATP-binding</keyword>
<evidence type="ECO:0000256" key="9">
    <source>
        <dbReference type="ARBA" id="ARBA00022839"/>
    </source>
</evidence>
<dbReference type="Proteomes" id="UP000282800">
    <property type="component" value="Unassembled WGS sequence"/>
</dbReference>
<dbReference type="Pfam" id="PF13555">
    <property type="entry name" value="AAA_29"/>
    <property type="match status" value="1"/>
</dbReference>
<comment type="subunit">
    <text evidence="2">Heterodimer of SbcC and SbcD.</text>
</comment>
<name>A0A482U2V7_9PSED</name>
<keyword evidence="9 15" id="KW-0269">Exonuclease</keyword>
<evidence type="ECO:0000256" key="10">
    <source>
        <dbReference type="ARBA" id="ARBA00022840"/>
    </source>
</evidence>
<dbReference type="AlphaFoldDB" id="A0A482U2V7"/>
<keyword evidence="8" id="KW-0378">Hydrolase</keyword>
<dbReference type="SUPFAM" id="SSF52540">
    <property type="entry name" value="P-loop containing nucleoside triphosphate hydrolases"/>
    <property type="match status" value="1"/>
</dbReference>
<evidence type="ECO:0000313" key="15">
    <source>
        <dbReference type="EMBL" id="RYJ62453.1"/>
    </source>
</evidence>
<keyword evidence="5" id="KW-0540">Nuclease</keyword>
<keyword evidence="7" id="KW-0255">Endonuclease</keyword>
<comment type="similarity">
    <text evidence="1">Belongs to the SMC family. SbcC subfamily.</text>
</comment>
<dbReference type="GO" id="GO:0005524">
    <property type="term" value="F:ATP binding"/>
    <property type="evidence" value="ECO:0007669"/>
    <property type="project" value="UniProtKB-KW"/>
</dbReference>
<sequence length="1217" mass="135713">MKILAIRLKNLASLAGEQVIDFTAEPLASAGLFAITGPTGAGKSTILDALCLALFGSTPRLDSVSPLNKVPDVEAEIGGGDERNLLRRGCGSGYAEVDFVGVDGHRYRARWEVKRAREKIDGRLQASSQSLTDLDSGTLLASGKKLEFRALLEARLGLNMAQFTRAVLLAQSEFSAFLKAKDDERGSLLEKLTDTGLYSRLGQAAFEAAKEAKEGLARLEQQAGGLQPLEPEQRDELEREHQAQLDELKALQQQLKALEAQRQWLSELQRLENEREAARQQLQDAEDERENLAEARRILDLFEQLAPQRHRFLRLQDLGPLLDKAADSLARLQHEEQAVQQRLAELQSQCSAASEQLRSAEQARQDAEPRLVQARREEERLQHLNADLAAIREESVQAEAAASAGEATLKQLEQQQQRTAEQLAALTQPLETSAALQPLCAAWDGYRPRLQQAVQLAARLQQGRSELPALEAQAQAAETQQNVAREALDNLQRERDSDVGLAEQLAQLHRQLDDWRQAEREADTLQQLWSQQLTLVASQRELADAHVGQQAELDSLVPLGKQVRIDRDAAEQALKVTLAVLERQRLARSENVEALRAALIPGEPCPVCGSDEHPWQQTDALVASLDRHDDSEAARAQQALQEQDQRLQELRDRHVALSTQLRQTQQRQSEVDAQLQALAPRLLALPAHARLLEQPEAERSPWLETQLTTLKGQITGASQRQQQLLALQQRSETLQHAWQAAREACVEATQQLARQRDALARDSQQLDEELAAFAELLPVEQLQRWREDPAQTFMQLDASIATRLQQLQAQTELSEELRQCEQRRSDEQLQQRHRQEKQAGCGARLTEREKLLLACQQALRTSLGEQSSASAWQQQLDAAIQAARQTQAGIDRQLNESKLGLTRLHGEQQNCRQRQAELQQERDALNAELGAWRAAHPALDDTTLAQLLQMDDALLAEARQRLQQNAETLTRCRERLDGCLSRLTAHEQQQPEAPDAAQLQLRYAEQLQQCEQADQRCAETRAQLLDDDKRRRQSQALLAQIDAARAEMQRWGRIAALIGSSDGGAFRKIAQAYNLDLLVQHANVQLRQLARRYRLKRGGSPLGLLVMDTEMGDELRSVHSLSGGETFLVSLALALGLASMASSKLKIESLFIDEGFGSLDPESLQIAMDALDSLQAQGRKVAVISHVAEMHERIPVQIQVRRQGNGQSDLQIVGGLS</sequence>
<dbReference type="Pfam" id="PF13558">
    <property type="entry name" value="SbcC_Walker_B"/>
    <property type="match status" value="1"/>
</dbReference>
<dbReference type="OrthoDB" id="9795626at2"/>
<evidence type="ECO:0000256" key="6">
    <source>
        <dbReference type="ARBA" id="ARBA00022741"/>
    </source>
</evidence>
<feature type="coiled-coil region" evidence="14">
    <location>
        <begin position="633"/>
        <end position="667"/>
    </location>
</feature>
<comment type="caution">
    <text evidence="15">The sequence shown here is derived from an EMBL/GenBank/DDBJ whole genome shotgun (WGS) entry which is preliminary data.</text>
</comment>
<evidence type="ECO:0000256" key="8">
    <source>
        <dbReference type="ARBA" id="ARBA00022801"/>
    </source>
</evidence>
<reference evidence="15 16" key="1">
    <citation type="submission" date="2019-01" db="EMBL/GenBank/DDBJ databases">
        <title>High-quality draft genome of. Pseudomonas songnenensis str. L103, a full-fledged denitrifier isolated from 100 meters deep aquifer in a heavily nitrogen fertilized agricultural area.</title>
        <authorList>
            <person name="Liu M."/>
            <person name="Liu B."/>
        </authorList>
    </citation>
    <scope>NUCLEOTIDE SEQUENCE [LARGE SCALE GENOMIC DNA]</scope>
    <source>
        <strain evidence="15 16">L103</strain>
    </source>
</reference>
<evidence type="ECO:0000256" key="4">
    <source>
        <dbReference type="ARBA" id="ARBA00022705"/>
    </source>
</evidence>
<dbReference type="PANTHER" id="PTHR32114">
    <property type="entry name" value="ABC TRANSPORTER ABCH.3"/>
    <property type="match status" value="1"/>
</dbReference>
<organism evidence="15 16">
    <name type="scientific">Pseudomonas songnenensis</name>
    <dbReference type="NCBI Taxonomy" id="1176259"/>
    <lineage>
        <taxon>Bacteria</taxon>
        <taxon>Pseudomonadati</taxon>
        <taxon>Pseudomonadota</taxon>
        <taxon>Gammaproteobacteria</taxon>
        <taxon>Pseudomonadales</taxon>
        <taxon>Pseudomonadaceae</taxon>
        <taxon>Pseudomonas</taxon>
    </lineage>
</organism>